<comment type="caution">
    <text evidence="1">The sequence shown here is derived from an EMBL/GenBank/DDBJ whole genome shotgun (WGS) entry which is preliminary data.</text>
</comment>
<proteinExistence type="predicted"/>
<organism evidence="1 2">
    <name type="scientific">Phocaeicola acetigenes</name>
    <dbReference type="NCBI Taxonomy" id="3016083"/>
    <lineage>
        <taxon>Bacteria</taxon>
        <taxon>Pseudomonadati</taxon>
        <taxon>Bacteroidota</taxon>
        <taxon>Bacteroidia</taxon>
        <taxon>Bacteroidales</taxon>
        <taxon>Bacteroidaceae</taxon>
        <taxon>Phocaeicola</taxon>
    </lineage>
</organism>
<keyword evidence="2" id="KW-1185">Reference proteome</keyword>
<protein>
    <submittedName>
        <fullName evidence="1">Uncharacterized protein</fullName>
    </submittedName>
</protein>
<accession>A0ABT4PGR5</accession>
<dbReference type="Proteomes" id="UP001141933">
    <property type="component" value="Unassembled WGS sequence"/>
</dbReference>
<name>A0ABT4PGR5_9BACT</name>
<gene>
    <name evidence="1" type="ORF">O6P32_05875</name>
</gene>
<dbReference type="EMBL" id="JAPZVM010000003">
    <property type="protein sequence ID" value="MCZ8372241.1"/>
    <property type="molecule type" value="Genomic_DNA"/>
</dbReference>
<dbReference type="RefSeq" id="WP_269877412.1">
    <property type="nucleotide sequence ID" value="NZ_JAPZVM010000003.1"/>
</dbReference>
<evidence type="ECO:0000313" key="2">
    <source>
        <dbReference type="Proteomes" id="UP001141933"/>
    </source>
</evidence>
<sequence length="46" mass="5345">MKTNEDVITMLQYQIKRYQTMGNGTMCQTLQSKLHKLITKQRAATV</sequence>
<evidence type="ECO:0000313" key="1">
    <source>
        <dbReference type="EMBL" id="MCZ8372241.1"/>
    </source>
</evidence>
<reference evidence="1" key="1">
    <citation type="submission" date="2022-12" db="EMBL/GenBank/DDBJ databases">
        <title>Phocaeicola acetigenes sp. nov., isolated feces from a healthy human.</title>
        <authorList>
            <person name="Do H."/>
            <person name="Ha Y.B."/>
            <person name="Kim J.-S."/>
            <person name="Suh M.K."/>
            <person name="Kim H.S."/>
            <person name="Lee J.-S."/>
        </authorList>
    </citation>
    <scope>NUCLEOTIDE SEQUENCE</scope>
    <source>
        <strain evidence="1">KGMB11183</strain>
    </source>
</reference>